<evidence type="ECO:0000313" key="2">
    <source>
        <dbReference type="EMBL" id="KAG8582571.1"/>
    </source>
</evidence>
<evidence type="ECO:0000313" key="3">
    <source>
        <dbReference type="Proteomes" id="UP000824782"/>
    </source>
</evidence>
<protein>
    <submittedName>
        <fullName evidence="2">Uncharacterized protein</fullName>
    </submittedName>
</protein>
<dbReference type="EMBL" id="WNYA01000003">
    <property type="protein sequence ID" value="KAG8582571.1"/>
    <property type="molecule type" value="Genomic_DNA"/>
</dbReference>
<dbReference type="AlphaFoldDB" id="A0AAV7CD96"/>
<keyword evidence="1" id="KW-0472">Membrane</keyword>
<proteinExistence type="predicted"/>
<sequence>MTGGSSWKHFLLPTVLWFSAGFGAAGTSVVLFSGAEVKENCASLARVLDDTFLQLAASVALFSSPGHRGILLLVPAMFWVLSWVGVETDRSLCSAVMDPPSNLCSFPAGAGLHSDWSRPSLLVSLCTLEVCIFSLSFS</sequence>
<keyword evidence="3" id="KW-1185">Reference proteome</keyword>
<reference evidence="2" key="1">
    <citation type="thesis" date="2020" institute="ProQuest LLC" country="789 East Eisenhower Parkway, Ann Arbor, MI, USA">
        <title>Comparative Genomics and Chromosome Evolution.</title>
        <authorList>
            <person name="Mudd A.B."/>
        </authorList>
    </citation>
    <scope>NUCLEOTIDE SEQUENCE</scope>
    <source>
        <strain evidence="2">237g6f4</strain>
        <tissue evidence="2">Blood</tissue>
    </source>
</reference>
<name>A0AAV7CD96_ENGPU</name>
<evidence type="ECO:0000256" key="1">
    <source>
        <dbReference type="SAM" id="Phobius"/>
    </source>
</evidence>
<feature type="transmembrane region" description="Helical" evidence="1">
    <location>
        <begin position="15"/>
        <end position="35"/>
    </location>
</feature>
<keyword evidence="1" id="KW-1133">Transmembrane helix</keyword>
<dbReference type="Proteomes" id="UP000824782">
    <property type="component" value="Unassembled WGS sequence"/>
</dbReference>
<comment type="caution">
    <text evidence="2">The sequence shown here is derived from an EMBL/GenBank/DDBJ whole genome shotgun (WGS) entry which is preliminary data.</text>
</comment>
<gene>
    <name evidence="2" type="ORF">GDO81_008117</name>
</gene>
<organism evidence="2 3">
    <name type="scientific">Engystomops pustulosus</name>
    <name type="common">Tungara frog</name>
    <name type="synonym">Physalaemus pustulosus</name>
    <dbReference type="NCBI Taxonomy" id="76066"/>
    <lineage>
        <taxon>Eukaryota</taxon>
        <taxon>Metazoa</taxon>
        <taxon>Chordata</taxon>
        <taxon>Craniata</taxon>
        <taxon>Vertebrata</taxon>
        <taxon>Euteleostomi</taxon>
        <taxon>Amphibia</taxon>
        <taxon>Batrachia</taxon>
        <taxon>Anura</taxon>
        <taxon>Neobatrachia</taxon>
        <taxon>Hyloidea</taxon>
        <taxon>Leptodactylidae</taxon>
        <taxon>Leiuperinae</taxon>
        <taxon>Engystomops</taxon>
    </lineage>
</organism>
<keyword evidence="1" id="KW-0812">Transmembrane</keyword>
<accession>A0AAV7CD96</accession>